<organism evidence="1 2">
    <name type="scientific">Avena sativa</name>
    <name type="common">Oat</name>
    <dbReference type="NCBI Taxonomy" id="4498"/>
    <lineage>
        <taxon>Eukaryota</taxon>
        <taxon>Viridiplantae</taxon>
        <taxon>Streptophyta</taxon>
        <taxon>Embryophyta</taxon>
        <taxon>Tracheophyta</taxon>
        <taxon>Spermatophyta</taxon>
        <taxon>Magnoliopsida</taxon>
        <taxon>Liliopsida</taxon>
        <taxon>Poales</taxon>
        <taxon>Poaceae</taxon>
        <taxon>BOP clade</taxon>
        <taxon>Pooideae</taxon>
        <taxon>Poodae</taxon>
        <taxon>Poeae</taxon>
        <taxon>Poeae Chloroplast Group 1 (Aveneae type)</taxon>
        <taxon>Aveninae</taxon>
        <taxon>Avena</taxon>
    </lineage>
</organism>
<accession>A0ACD5WJK2</accession>
<name>A0ACD5WJK2_AVESA</name>
<dbReference type="Proteomes" id="UP001732700">
    <property type="component" value="Chromosome 4A"/>
</dbReference>
<dbReference type="EnsemblPlants" id="AVESA.00010b.r2.4AG0650040.1">
    <property type="protein sequence ID" value="AVESA.00010b.r2.4AG0650040.1.CDS.1"/>
    <property type="gene ID" value="AVESA.00010b.r2.4AG0650040"/>
</dbReference>
<protein>
    <submittedName>
        <fullName evidence="1">Uncharacterized protein</fullName>
    </submittedName>
</protein>
<keyword evidence="2" id="KW-1185">Reference proteome</keyword>
<sequence length="119" mass="13043">MALRRRLFLCGLCICLFLAVALGAGVPVPPPQAATDLSSGNCYLTEKSVPSWCAQQFIKALFVGVEKSPIRDYCCQMLTCIHEPTCASVLQDICPPPPKWSDWPCPPHHAGRVRLSHLP</sequence>
<reference evidence="1" key="2">
    <citation type="submission" date="2025-09" db="UniProtKB">
        <authorList>
            <consortium name="EnsemblPlants"/>
        </authorList>
    </citation>
    <scope>IDENTIFICATION</scope>
</reference>
<evidence type="ECO:0000313" key="2">
    <source>
        <dbReference type="Proteomes" id="UP001732700"/>
    </source>
</evidence>
<evidence type="ECO:0000313" key="1">
    <source>
        <dbReference type="EnsemblPlants" id="AVESA.00010b.r2.4AG0650040.1.CDS.1"/>
    </source>
</evidence>
<reference evidence="1" key="1">
    <citation type="submission" date="2021-05" db="EMBL/GenBank/DDBJ databases">
        <authorList>
            <person name="Scholz U."/>
            <person name="Mascher M."/>
            <person name="Fiebig A."/>
        </authorList>
    </citation>
    <scope>NUCLEOTIDE SEQUENCE [LARGE SCALE GENOMIC DNA]</scope>
</reference>
<proteinExistence type="predicted"/>